<dbReference type="PIRSF" id="PIRSF039085">
    <property type="entry name" value="ABC_ATPase_HisP"/>
    <property type="match status" value="1"/>
</dbReference>
<organism evidence="5 6">
    <name type="scientific">Lentilactobacillus diolivorans DSM 14421</name>
    <dbReference type="NCBI Taxonomy" id="1423739"/>
    <lineage>
        <taxon>Bacteria</taxon>
        <taxon>Bacillati</taxon>
        <taxon>Bacillota</taxon>
        <taxon>Bacilli</taxon>
        <taxon>Lactobacillales</taxon>
        <taxon>Lactobacillaceae</taxon>
        <taxon>Lentilactobacillus</taxon>
    </lineage>
</organism>
<dbReference type="Gene3D" id="3.40.50.300">
    <property type="entry name" value="P-loop containing nucleotide triphosphate hydrolases"/>
    <property type="match status" value="1"/>
</dbReference>
<dbReference type="GO" id="GO:0016887">
    <property type="term" value="F:ATP hydrolysis activity"/>
    <property type="evidence" value="ECO:0007669"/>
    <property type="project" value="InterPro"/>
</dbReference>
<comment type="caution">
    <text evidence="5">The sequence shown here is derived from an EMBL/GenBank/DDBJ whole genome shotgun (WGS) entry which is preliminary data.</text>
</comment>
<evidence type="ECO:0000259" key="4">
    <source>
        <dbReference type="PROSITE" id="PS50893"/>
    </source>
</evidence>
<keyword evidence="2" id="KW-0547">Nucleotide-binding</keyword>
<dbReference type="SMART" id="SM00382">
    <property type="entry name" value="AAA"/>
    <property type="match status" value="1"/>
</dbReference>
<keyword evidence="3" id="KW-0067">ATP-binding</keyword>
<dbReference type="FunFam" id="3.40.50.300:FF:000020">
    <property type="entry name" value="Amino acid ABC transporter ATP-binding component"/>
    <property type="match status" value="1"/>
</dbReference>
<evidence type="ECO:0000256" key="1">
    <source>
        <dbReference type="ARBA" id="ARBA00022448"/>
    </source>
</evidence>
<dbReference type="Proteomes" id="UP000052013">
    <property type="component" value="Unassembled WGS sequence"/>
</dbReference>
<proteinExistence type="predicted"/>
<name>A0A0R1SLW3_9LACO</name>
<feature type="domain" description="ABC transporter" evidence="4">
    <location>
        <begin position="5"/>
        <end position="239"/>
    </location>
</feature>
<dbReference type="GO" id="GO:0015424">
    <property type="term" value="F:ABC-type amino acid transporter activity"/>
    <property type="evidence" value="ECO:0007669"/>
    <property type="project" value="InterPro"/>
</dbReference>
<dbReference type="InterPro" id="IPR003439">
    <property type="entry name" value="ABC_transporter-like_ATP-bd"/>
</dbReference>
<dbReference type="InterPro" id="IPR003593">
    <property type="entry name" value="AAA+_ATPase"/>
</dbReference>
<gene>
    <name evidence="5" type="ORF">FC85_GL003026</name>
</gene>
<dbReference type="CDD" id="cd03262">
    <property type="entry name" value="ABC_HisP_GlnQ"/>
    <property type="match status" value="1"/>
</dbReference>
<dbReference type="PROSITE" id="PS50893">
    <property type="entry name" value="ABC_TRANSPORTER_2"/>
    <property type="match status" value="1"/>
</dbReference>
<dbReference type="PANTHER" id="PTHR43166:SF37">
    <property type="entry name" value="ARGININE TRANSPORT ATP-BINDING PROTEIN ARTM"/>
    <property type="match status" value="1"/>
</dbReference>
<sequence>MSEKVKVSNLVKTFGTNEVLKDINLTVNNNEVVVIIGPSGSGKSTLLRTLNKLEEPTSGSIVIDNVDIATKGVDINTIRQNIGMVFQHFNLFNNLTVGENIMLAPVELKKEDKQQAAKQAKGLLETVGLEEKFNARVQSLSGGQQQRVAIARALAMDPDIMLFDEPTSALDPEMVGDVLGVMKDLAKKGMTMIVVTHEMGFAKEVADRVVFVDDGRILEQGTPDQIFEHPKNERLQDFLNKILKLES</sequence>
<evidence type="ECO:0000256" key="2">
    <source>
        <dbReference type="ARBA" id="ARBA00022741"/>
    </source>
</evidence>
<dbReference type="SUPFAM" id="SSF52540">
    <property type="entry name" value="P-loop containing nucleoside triphosphate hydrolases"/>
    <property type="match status" value="1"/>
</dbReference>
<dbReference type="InterPro" id="IPR017871">
    <property type="entry name" value="ABC_transporter-like_CS"/>
</dbReference>
<dbReference type="PROSITE" id="PS00211">
    <property type="entry name" value="ABC_TRANSPORTER_1"/>
    <property type="match status" value="1"/>
</dbReference>
<keyword evidence="1" id="KW-0813">Transport</keyword>
<reference evidence="5 6" key="1">
    <citation type="journal article" date="2015" name="Genome Announc.">
        <title>Expanding the biotechnology potential of lactobacilli through comparative genomics of 213 strains and associated genera.</title>
        <authorList>
            <person name="Sun Z."/>
            <person name="Harris H.M."/>
            <person name="McCann A."/>
            <person name="Guo C."/>
            <person name="Argimon S."/>
            <person name="Zhang W."/>
            <person name="Yang X."/>
            <person name="Jeffery I.B."/>
            <person name="Cooney J.C."/>
            <person name="Kagawa T.F."/>
            <person name="Liu W."/>
            <person name="Song Y."/>
            <person name="Salvetti E."/>
            <person name="Wrobel A."/>
            <person name="Rasinkangas P."/>
            <person name="Parkhill J."/>
            <person name="Rea M.C."/>
            <person name="O'Sullivan O."/>
            <person name="Ritari J."/>
            <person name="Douillard F.P."/>
            <person name="Paul Ross R."/>
            <person name="Yang R."/>
            <person name="Briner A.E."/>
            <person name="Felis G.E."/>
            <person name="de Vos W.M."/>
            <person name="Barrangou R."/>
            <person name="Klaenhammer T.R."/>
            <person name="Caufield P.W."/>
            <person name="Cui Y."/>
            <person name="Zhang H."/>
            <person name="O'Toole P.W."/>
        </authorList>
    </citation>
    <scope>NUCLEOTIDE SEQUENCE [LARGE SCALE GENOMIC DNA]</scope>
    <source>
        <strain evidence="5 6">DSM 14421</strain>
    </source>
</reference>
<dbReference type="InterPro" id="IPR050086">
    <property type="entry name" value="MetN_ABC_transporter-like"/>
</dbReference>
<dbReference type="Pfam" id="PF00005">
    <property type="entry name" value="ABC_tran"/>
    <property type="match status" value="1"/>
</dbReference>
<dbReference type="STRING" id="1423739.FC85_GL003026"/>
<dbReference type="AlphaFoldDB" id="A0A0R1SLW3"/>
<dbReference type="InterPro" id="IPR030679">
    <property type="entry name" value="ABC_ATPase_HisP-typ"/>
</dbReference>
<dbReference type="InterPro" id="IPR027417">
    <property type="entry name" value="P-loop_NTPase"/>
</dbReference>
<evidence type="ECO:0000313" key="5">
    <source>
        <dbReference type="EMBL" id="KRL70167.1"/>
    </source>
</evidence>
<dbReference type="GO" id="GO:0005524">
    <property type="term" value="F:ATP binding"/>
    <property type="evidence" value="ECO:0007669"/>
    <property type="project" value="UniProtKB-KW"/>
</dbReference>
<evidence type="ECO:0000256" key="3">
    <source>
        <dbReference type="ARBA" id="ARBA00022840"/>
    </source>
</evidence>
<dbReference type="RefSeq" id="WP_057863537.1">
    <property type="nucleotide sequence ID" value="NZ_AZEY01000004.1"/>
</dbReference>
<dbReference type="PATRIC" id="fig|1423739.3.peg.3152"/>
<dbReference type="EMBL" id="AZEY01000004">
    <property type="protein sequence ID" value="KRL70167.1"/>
    <property type="molecule type" value="Genomic_DNA"/>
</dbReference>
<dbReference type="PANTHER" id="PTHR43166">
    <property type="entry name" value="AMINO ACID IMPORT ATP-BINDING PROTEIN"/>
    <property type="match status" value="1"/>
</dbReference>
<accession>A0A0R1SLW3</accession>
<protein>
    <submittedName>
        <fullName evidence="5">ABC superfamily ATP binding cassette transporter, ABC protein</fullName>
    </submittedName>
</protein>
<evidence type="ECO:0000313" key="6">
    <source>
        <dbReference type="Proteomes" id="UP000052013"/>
    </source>
</evidence>